<comment type="catalytic activity">
    <reaction evidence="7">
        <text>Preferential cleavage: (Ac)2-L-Lys-D-Ala-|-D-Ala. Also transpeptidation of peptidyl-alanyl moieties that are N-acyl substituents of D-alanine.</text>
        <dbReference type="EC" id="3.4.16.4"/>
    </reaction>
</comment>
<dbReference type="Gene3D" id="1.10.3810.10">
    <property type="entry name" value="Biosynthetic peptidoglycan transglycosylase-like"/>
    <property type="match status" value="1"/>
</dbReference>
<keyword evidence="5" id="KW-0378">Hydrolase</keyword>
<evidence type="ECO:0000259" key="10">
    <source>
        <dbReference type="PROSITE" id="PS51178"/>
    </source>
</evidence>
<evidence type="ECO:0000256" key="4">
    <source>
        <dbReference type="ARBA" id="ARBA00022679"/>
    </source>
</evidence>
<dbReference type="InterPro" id="IPR001264">
    <property type="entry name" value="Glyco_trans_51"/>
</dbReference>
<comment type="catalytic activity">
    <reaction evidence="8">
        <text>[GlcNAc-(1-&gt;4)-Mur2Ac(oyl-L-Ala-gamma-D-Glu-L-Lys-D-Ala-D-Ala)](n)-di-trans,octa-cis-undecaprenyl diphosphate + beta-D-GlcNAc-(1-&gt;4)-Mur2Ac(oyl-L-Ala-gamma-D-Glu-L-Lys-D-Ala-D-Ala)-di-trans,octa-cis-undecaprenyl diphosphate = [GlcNAc-(1-&gt;4)-Mur2Ac(oyl-L-Ala-gamma-D-Glu-L-Lys-D-Ala-D-Ala)](n+1)-di-trans,octa-cis-undecaprenyl diphosphate + di-trans,octa-cis-undecaprenyl diphosphate + H(+)</text>
        <dbReference type="Rhea" id="RHEA:23708"/>
        <dbReference type="Rhea" id="RHEA-COMP:9602"/>
        <dbReference type="Rhea" id="RHEA-COMP:9603"/>
        <dbReference type="ChEBI" id="CHEBI:15378"/>
        <dbReference type="ChEBI" id="CHEBI:58405"/>
        <dbReference type="ChEBI" id="CHEBI:60033"/>
        <dbReference type="ChEBI" id="CHEBI:78435"/>
        <dbReference type="EC" id="2.4.99.28"/>
    </reaction>
</comment>
<evidence type="ECO:0000313" key="11">
    <source>
        <dbReference type="EMBL" id="MBD7956300.1"/>
    </source>
</evidence>
<dbReference type="Gene3D" id="3.30.10.20">
    <property type="match status" value="2"/>
</dbReference>
<dbReference type="InterPro" id="IPR012338">
    <property type="entry name" value="Beta-lactam/transpept-like"/>
</dbReference>
<evidence type="ECO:0000256" key="5">
    <source>
        <dbReference type="ARBA" id="ARBA00022801"/>
    </source>
</evidence>
<evidence type="ECO:0000256" key="8">
    <source>
        <dbReference type="ARBA" id="ARBA00049902"/>
    </source>
</evidence>
<dbReference type="EMBL" id="JACSQP010000001">
    <property type="protein sequence ID" value="MBD7956300.1"/>
    <property type="molecule type" value="Genomic_DNA"/>
</dbReference>
<keyword evidence="2" id="KW-0645">Protease</keyword>
<keyword evidence="6" id="KW-0511">Multifunctional enzyme</keyword>
<keyword evidence="3" id="KW-0328">Glycosyltransferase</keyword>
<protein>
    <submittedName>
        <fullName evidence="11">Transglycosylase domain-containing protein</fullName>
    </submittedName>
</protein>
<feature type="region of interest" description="Disordered" evidence="9">
    <location>
        <begin position="810"/>
        <end position="844"/>
    </location>
</feature>
<dbReference type="InterPro" id="IPR001460">
    <property type="entry name" value="PCN-bd_Tpept"/>
</dbReference>
<evidence type="ECO:0000256" key="9">
    <source>
        <dbReference type="SAM" id="MobiDB-lite"/>
    </source>
</evidence>
<proteinExistence type="predicted"/>
<accession>A0ABR8RYN4</accession>
<dbReference type="PANTHER" id="PTHR32282">
    <property type="entry name" value="BINDING PROTEIN TRANSPEPTIDASE, PUTATIVE-RELATED"/>
    <property type="match status" value="1"/>
</dbReference>
<evidence type="ECO:0000256" key="2">
    <source>
        <dbReference type="ARBA" id="ARBA00022670"/>
    </source>
</evidence>
<evidence type="ECO:0000313" key="12">
    <source>
        <dbReference type="Proteomes" id="UP000648352"/>
    </source>
</evidence>
<keyword evidence="12" id="KW-1185">Reference proteome</keyword>
<dbReference type="InterPro" id="IPR005543">
    <property type="entry name" value="PASTA_dom"/>
</dbReference>
<dbReference type="Proteomes" id="UP000648352">
    <property type="component" value="Unassembled WGS sequence"/>
</dbReference>
<keyword evidence="1" id="KW-0121">Carboxypeptidase</keyword>
<dbReference type="Pfam" id="PF03793">
    <property type="entry name" value="PASTA"/>
    <property type="match status" value="2"/>
</dbReference>
<gene>
    <name evidence="11" type="ORF">H9651_01450</name>
</gene>
<dbReference type="RefSeq" id="WP_191717320.1">
    <property type="nucleotide sequence ID" value="NZ_JACSQP010000001.1"/>
</dbReference>
<feature type="domain" description="PASTA" evidence="10">
    <location>
        <begin position="715"/>
        <end position="778"/>
    </location>
</feature>
<feature type="domain" description="PASTA" evidence="10">
    <location>
        <begin position="780"/>
        <end position="855"/>
    </location>
</feature>
<dbReference type="PANTHER" id="PTHR32282:SF33">
    <property type="entry name" value="PEPTIDOGLYCAN GLYCOSYLTRANSFERASE"/>
    <property type="match status" value="1"/>
</dbReference>
<dbReference type="SUPFAM" id="SSF53955">
    <property type="entry name" value="Lysozyme-like"/>
    <property type="match status" value="1"/>
</dbReference>
<organism evidence="11 12">
    <name type="scientific">Microbacterium pullorum</name>
    <dbReference type="NCBI Taxonomy" id="2762236"/>
    <lineage>
        <taxon>Bacteria</taxon>
        <taxon>Bacillati</taxon>
        <taxon>Actinomycetota</taxon>
        <taxon>Actinomycetes</taxon>
        <taxon>Micrococcales</taxon>
        <taxon>Microbacteriaceae</taxon>
        <taxon>Microbacterium</taxon>
    </lineage>
</organism>
<evidence type="ECO:0000256" key="6">
    <source>
        <dbReference type="ARBA" id="ARBA00023268"/>
    </source>
</evidence>
<dbReference type="Pfam" id="PF00912">
    <property type="entry name" value="Transgly"/>
    <property type="match status" value="1"/>
</dbReference>
<reference evidence="11 12" key="1">
    <citation type="submission" date="2020-08" db="EMBL/GenBank/DDBJ databases">
        <title>A Genomic Blueprint of the Chicken Gut Microbiome.</title>
        <authorList>
            <person name="Gilroy R."/>
            <person name="Ravi A."/>
            <person name="Getino M."/>
            <person name="Pursley I."/>
            <person name="Horton D.L."/>
            <person name="Alikhan N.-F."/>
            <person name="Baker D."/>
            <person name="Gharbi K."/>
            <person name="Hall N."/>
            <person name="Watson M."/>
            <person name="Adriaenssens E.M."/>
            <person name="Foster-Nyarko E."/>
            <person name="Jarju S."/>
            <person name="Secka A."/>
            <person name="Antonio M."/>
            <person name="Oren A."/>
            <person name="Chaudhuri R."/>
            <person name="La Ragione R.M."/>
            <person name="Hildebrand F."/>
            <person name="Pallen M.J."/>
        </authorList>
    </citation>
    <scope>NUCLEOTIDE SEQUENCE [LARGE SCALE GENOMIC DNA]</scope>
    <source>
        <strain evidence="11 12">Sa4CUA7</strain>
    </source>
</reference>
<keyword evidence="4" id="KW-0808">Transferase</keyword>
<dbReference type="SMART" id="SM00740">
    <property type="entry name" value="PASTA"/>
    <property type="match status" value="2"/>
</dbReference>
<comment type="caution">
    <text evidence="11">The sequence shown here is derived from an EMBL/GenBank/DDBJ whole genome shotgun (WGS) entry which is preliminary data.</text>
</comment>
<dbReference type="InterPro" id="IPR050396">
    <property type="entry name" value="Glycosyltr_51/Transpeptidase"/>
</dbReference>
<name>A0ABR8RYN4_9MICO</name>
<dbReference type="InterPro" id="IPR036950">
    <property type="entry name" value="PBP_transglycosylase"/>
</dbReference>
<evidence type="ECO:0000256" key="7">
    <source>
        <dbReference type="ARBA" id="ARBA00034000"/>
    </source>
</evidence>
<dbReference type="Gene3D" id="3.40.710.10">
    <property type="entry name" value="DD-peptidase/beta-lactamase superfamily"/>
    <property type="match status" value="1"/>
</dbReference>
<dbReference type="PROSITE" id="PS51178">
    <property type="entry name" value="PASTA"/>
    <property type="match status" value="2"/>
</dbReference>
<dbReference type="CDD" id="cd06577">
    <property type="entry name" value="PASTA_pknB"/>
    <property type="match status" value="2"/>
</dbReference>
<evidence type="ECO:0000256" key="1">
    <source>
        <dbReference type="ARBA" id="ARBA00022645"/>
    </source>
</evidence>
<dbReference type="Pfam" id="PF00905">
    <property type="entry name" value="Transpeptidase"/>
    <property type="match status" value="1"/>
</dbReference>
<dbReference type="InterPro" id="IPR023346">
    <property type="entry name" value="Lysozyme-like_dom_sf"/>
</dbReference>
<dbReference type="SUPFAM" id="SSF56601">
    <property type="entry name" value="beta-lactamase/transpeptidase-like"/>
    <property type="match status" value="1"/>
</dbReference>
<evidence type="ECO:0000256" key="3">
    <source>
        <dbReference type="ARBA" id="ARBA00022676"/>
    </source>
</evidence>
<sequence>MPHKKRTASGVLGGVLGLVGLSAVAGILVTATVTPAIAVTGYAAGNAISMFENMPSYLELDELMEPTEIYATHNGEPQLLARFYDQNRVPMQFDQVNTVVYDAVLASEDKNFYKHGGVDLVGTLSAVVANVRGTSDRGGSSISQQYVKNILVQRCEENAATTEERDACYYEATNGDISEGGLQRKLQEMRYAIQLEKSYTKDEILLGYLNIVNFGGSTYGIGAAAKYYFGVDAANLTLSQAATLAGMVQEPNGYRIDNPDSETNGAANGYKKTLDRRNYVLTRMLADGKITQGEYDAAIAEPITPNITPTDQGCQMAGGSAYFCDYVRTIVENDPVFGETDDERKAALRQGGYRIYTTIDLDLQIAAEQAISVVPKAMDGINLGSSGVQLEVGTGRVLSMVQNKNYAQSASQLQDPTFSAINFNTRKANGGSNGFNVGSTYKVFTLLEWLEQGHSVNETLNGTLRTFKIDRGCDLGVQTIKAGAVGNFEGSRGYVSTPFKFTSDSLNSGFFAMAEKLNVCDINKLADRLGVTIADGTKTYEAGNSPNVPYDILGSMNIAPIDMAGVYATIASGGTYCEPKAIDRITDSAGNELAIPETTCTRVLDETVAATAAYTLANVINNGSAIASRTFDGVPVIGKTGIHEQFQTWMDGSSTKVATVVWVGNVEGFSELHRIWANGYALWRMRHAIWPDMQRAANAKYGGDAFPTPDANLTRQVYIDLPSVIGMTVDDATRTLEGAGFSVQVTDPVDAAEAAGIITAQDPGAGRVTGGTTVRISPSNGQGVTVPTVAGMTPDKAVDALRSAGFTSITPCAPGGGGDPGNDNAAENSQRKVTGTDPAAGTVTGRGATITLTCG</sequence>